<comment type="cofactor">
    <cofactor evidence="1">
        <name>FAD</name>
        <dbReference type="ChEBI" id="CHEBI:57692"/>
    </cofactor>
</comment>
<comment type="caution">
    <text evidence="6">The sequence shown here is derived from an EMBL/GenBank/DDBJ whole genome shotgun (WGS) entry which is preliminary data.</text>
</comment>
<gene>
    <name evidence="6" type="ORF">BCR44DRAFT_119663</name>
</gene>
<dbReference type="GO" id="GO:0016709">
    <property type="term" value="F:oxidoreductase activity, acting on paired donors, with incorporation or reduction of molecular oxygen, NAD(P)H as one donor, and incorporation of one atom of oxygen"/>
    <property type="evidence" value="ECO:0007669"/>
    <property type="project" value="UniProtKB-ARBA"/>
</dbReference>
<dbReference type="PANTHER" id="PTHR43004">
    <property type="entry name" value="TRK SYSTEM POTASSIUM UPTAKE PROTEIN"/>
    <property type="match status" value="1"/>
</dbReference>
<evidence type="ECO:0000256" key="2">
    <source>
        <dbReference type="ARBA" id="ARBA00022630"/>
    </source>
</evidence>
<dbReference type="InterPro" id="IPR050641">
    <property type="entry name" value="RIFMO-like"/>
</dbReference>
<dbReference type="InterPro" id="IPR036188">
    <property type="entry name" value="FAD/NAD-bd_sf"/>
</dbReference>
<feature type="domain" description="FAD-binding" evidence="5">
    <location>
        <begin position="370"/>
        <end position="463"/>
    </location>
</feature>
<dbReference type="EMBL" id="MCFL01000065">
    <property type="protein sequence ID" value="ORZ31194.1"/>
    <property type="molecule type" value="Genomic_DNA"/>
</dbReference>
<keyword evidence="7" id="KW-1185">Reference proteome</keyword>
<name>A0A1Y2HB25_9FUNG</name>
<dbReference type="AlphaFoldDB" id="A0A1Y2HB25"/>
<accession>A0A1Y2HB25</accession>
<dbReference type="Gene3D" id="3.50.50.60">
    <property type="entry name" value="FAD/NAD(P)-binding domain"/>
    <property type="match status" value="2"/>
</dbReference>
<proteinExistence type="predicted"/>
<protein>
    <recommendedName>
        <fullName evidence="5">FAD-binding domain-containing protein</fullName>
    </recommendedName>
</protein>
<organism evidence="6 7">
    <name type="scientific">Catenaria anguillulae PL171</name>
    <dbReference type="NCBI Taxonomy" id="765915"/>
    <lineage>
        <taxon>Eukaryota</taxon>
        <taxon>Fungi</taxon>
        <taxon>Fungi incertae sedis</taxon>
        <taxon>Blastocladiomycota</taxon>
        <taxon>Blastocladiomycetes</taxon>
        <taxon>Blastocladiales</taxon>
        <taxon>Catenariaceae</taxon>
        <taxon>Catenaria</taxon>
    </lineage>
</organism>
<evidence type="ECO:0000313" key="7">
    <source>
        <dbReference type="Proteomes" id="UP000193411"/>
    </source>
</evidence>
<dbReference type="Proteomes" id="UP000193411">
    <property type="component" value="Unassembled WGS sequence"/>
</dbReference>
<dbReference type="PRINTS" id="PR00420">
    <property type="entry name" value="RNGMNOXGNASE"/>
</dbReference>
<dbReference type="InterPro" id="IPR002938">
    <property type="entry name" value="FAD-bd"/>
</dbReference>
<dbReference type="SUPFAM" id="SSF51905">
    <property type="entry name" value="FAD/NAD(P)-binding domain"/>
    <property type="match status" value="1"/>
</dbReference>
<dbReference type="Gene3D" id="3.30.70.2450">
    <property type="match status" value="2"/>
</dbReference>
<dbReference type="Pfam" id="PF01494">
    <property type="entry name" value="FAD_binding_3"/>
    <property type="match status" value="2"/>
</dbReference>
<reference evidence="6 7" key="1">
    <citation type="submission" date="2016-07" db="EMBL/GenBank/DDBJ databases">
        <title>Pervasive Adenine N6-methylation of Active Genes in Fungi.</title>
        <authorList>
            <consortium name="DOE Joint Genome Institute"/>
            <person name="Mondo S.J."/>
            <person name="Dannebaum R.O."/>
            <person name="Kuo R.C."/>
            <person name="Labutti K."/>
            <person name="Haridas S."/>
            <person name="Kuo A."/>
            <person name="Salamov A."/>
            <person name="Ahrendt S.R."/>
            <person name="Lipzen A."/>
            <person name="Sullivan W."/>
            <person name="Andreopoulos W.B."/>
            <person name="Clum A."/>
            <person name="Lindquist E."/>
            <person name="Daum C."/>
            <person name="Ramamoorthy G.K."/>
            <person name="Gryganskyi A."/>
            <person name="Culley D."/>
            <person name="Magnuson J.K."/>
            <person name="James T.Y."/>
            <person name="O'Malley M.A."/>
            <person name="Stajich J.E."/>
            <person name="Spatafora J.W."/>
            <person name="Visel A."/>
            <person name="Grigoriev I.V."/>
        </authorList>
    </citation>
    <scope>NUCLEOTIDE SEQUENCE [LARGE SCALE GENOMIC DNA]</scope>
    <source>
        <strain evidence="6 7">PL171</strain>
    </source>
</reference>
<keyword evidence="2" id="KW-0285">Flavoprotein</keyword>
<evidence type="ECO:0000256" key="3">
    <source>
        <dbReference type="ARBA" id="ARBA00022827"/>
    </source>
</evidence>
<evidence type="ECO:0000256" key="4">
    <source>
        <dbReference type="ARBA" id="ARBA00023002"/>
    </source>
</evidence>
<evidence type="ECO:0000256" key="1">
    <source>
        <dbReference type="ARBA" id="ARBA00001974"/>
    </source>
</evidence>
<sequence length="691" mass="74341">MRVNSDGELDTSAPDEANLYDVLIVGGGPTGLYLGNQLHHYLSGVLGQCSPDAKIKILIVEKSASLSVLSKALAIHSRSLETLANLGPDANVPHALRTQAHGPSTGVIVQAAHIRDKTSVLAEFHPPSPAEIQSPYPAMLLRPQFDTEHLLARELLRRANLASPAVDLQLQCSTQVVAIDTNDAYLRCPATIHARYVIGCDGGRSPVRHMCHIDFPGTTRLEVMWMCDVRIVTSDGRPVSFTPLGGPGAISVMIGSNHGLMVVFTMEQHKADSTAAPMHRIGFLGADDQVASMFGSVDAAMEAGVADAGTGYIDKITGGSGAASAPTQTPKLDVLEALFNARFKSPWADVLADPATVRDGDDTRTGFKFVDPAWRTRFKLNERVAAAYVAHDRDGHPRIMLAGDAAHVHTPIGGHGMNLGLQDAGNLAFKLAAVLSGRAKSAKRAIDSYVEERKPIAEQVVQMTSANASFATSHLALMRASERMVKATGGIRLQYPAGHRAPMRAALVPHPLREIAIQVTPLDLYVDAGNSLSWTVLVLAPIHSLATVVFALPAEWTHDDEPARRSWAVVHRIALRASPPEQPHPLDAPQVLVVPGVQRKVTNTGAVNGWPRYEEQVVEQRAVPDKCRQWMDSDGSVARFLFGATHHADFGCKKEGEAWIVVVRPDGYMGMCGFGVTGEQVGEYLSMCRGE</sequence>
<dbReference type="STRING" id="765915.A0A1Y2HB25"/>
<feature type="domain" description="FAD-binding" evidence="5">
    <location>
        <begin position="20"/>
        <end position="233"/>
    </location>
</feature>
<evidence type="ECO:0000313" key="6">
    <source>
        <dbReference type="EMBL" id="ORZ31194.1"/>
    </source>
</evidence>
<dbReference type="GO" id="GO:0071949">
    <property type="term" value="F:FAD binding"/>
    <property type="evidence" value="ECO:0007669"/>
    <property type="project" value="InterPro"/>
</dbReference>
<dbReference type="OrthoDB" id="1716816at2759"/>
<keyword evidence="3" id="KW-0274">FAD</keyword>
<dbReference type="PANTHER" id="PTHR43004:SF19">
    <property type="entry name" value="BINDING MONOOXYGENASE, PUTATIVE (JCVI)-RELATED"/>
    <property type="match status" value="1"/>
</dbReference>
<evidence type="ECO:0000259" key="5">
    <source>
        <dbReference type="Pfam" id="PF01494"/>
    </source>
</evidence>
<keyword evidence="4" id="KW-0560">Oxidoreductase</keyword>